<feature type="compositionally biased region" description="Polar residues" evidence="1">
    <location>
        <begin position="1"/>
        <end position="11"/>
    </location>
</feature>
<gene>
    <name evidence="2" type="ORF">B296_00054963</name>
</gene>
<sequence length="105" mass="11889">MASPSSITTPHSKALHSHCKRASHIRQAHGSPSHPHEFYCLNNLRRANGDKWSPNLLPANRVKPSDLLPPSVEVPLFFTSAFFSIPKSNLFYEKSRLVLEIFFFS</sequence>
<reference evidence="2 3" key="1">
    <citation type="journal article" date="2014" name="Agronomy (Basel)">
        <title>A Draft Genome Sequence for Ensete ventricosum, the Drought-Tolerant Tree Against Hunger.</title>
        <authorList>
            <person name="Harrison J."/>
            <person name="Moore K.A."/>
            <person name="Paszkiewicz K."/>
            <person name="Jones T."/>
            <person name="Grant M."/>
            <person name="Ambacheew D."/>
            <person name="Muzemil S."/>
            <person name="Studholme D.J."/>
        </authorList>
    </citation>
    <scope>NUCLEOTIDE SEQUENCE [LARGE SCALE GENOMIC DNA]</scope>
</reference>
<evidence type="ECO:0000313" key="2">
    <source>
        <dbReference type="EMBL" id="RRT45655.1"/>
    </source>
</evidence>
<evidence type="ECO:0000256" key="1">
    <source>
        <dbReference type="SAM" id="MobiDB-lite"/>
    </source>
</evidence>
<name>A0A426Y1L2_ENSVE</name>
<proteinExistence type="predicted"/>
<feature type="compositionally biased region" description="Basic residues" evidence="1">
    <location>
        <begin position="13"/>
        <end position="27"/>
    </location>
</feature>
<feature type="region of interest" description="Disordered" evidence="1">
    <location>
        <begin position="1"/>
        <end position="33"/>
    </location>
</feature>
<comment type="caution">
    <text evidence="2">The sequence shown here is derived from an EMBL/GenBank/DDBJ whole genome shotgun (WGS) entry which is preliminary data.</text>
</comment>
<protein>
    <submittedName>
        <fullName evidence="2">Uncharacterized protein</fullName>
    </submittedName>
</protein>
<organism evidence="2 3">
    <name type="scientific">Ensete ventricosum</name>
    <name type="common">Abyssinian banana</name>
    <name type="synonym">Musa ensete</name>
    <dbReference type="NCBI Taxonomy" id="4639"/>
    <lineage>
        <taxon>Eukaryota</taxon>
        <taxon>Viridiplantae</taxon>
        <taxon>Streptophyta</taxon>
        <taxon>Embryophyta</taxon>
        <taxon>Tracheophyta</taxon>
        <taxon>Spermatophyta</taxon>
        <taxon>Magnoliopsida</taxon>
        <taxon>Liliopsida</taxon>
        <taxon>Zingiberales</taxon>
        <taxon>Musaceae</taxon>
        <taxon>Ensete</taxon>
    </lineage>
</organism>
<accession>A0A426Y1L2</accession>
<dbReference type="Proteomes" id="UP000287651">
    <property type="component" value="Unassembled WGS sequence"/>
</dbReference>
<dbReference type="EMBL" id="AMZH03015693">
    <property type="protein sequence ID" value="RRT45655.1"/>
    <property type="molecule type" value="Genomic_DNA"/>
</dbReference>
<dbReference type="AlphaFoldDB" id="A0A426Y1L2"/>
<evidence type="ECO:0000313" key="3">
    <source>
        <dbReference type="Proteomes" id="UP000287651"/>
    </source>
</evidence>